<dbReference type="GO" id="GO:0051301">
    <property type="term" value="P:cell division"/>
    <property type="evidence" value="ECO:0007669"/>
    <property type="project" value="InterPro"/>
</dbReference>
<dbReference type="InterPro" id="IPR036707">
    <property type="entry name" value="MinE_sf"/>
</dbReference>
<organism evidence="2 3">
    <name type="scientific">Musa balbisiana</name>
    <name type="common">Banana</name>
    <dbReference type="NCBI Taxonomy" id="52838"/>
    <lineage>
        <taxon>Eukaryota</taxon>
        <taxon>Viridiplantae</taxon>
        <taxon>Streptophyta</taxon>
        <taxon>Embryophyta</taxon>
        <taxon>Tracheophyta</taxon>
        <taxon>Spermatophyta</taxon>
        <taxon>Magnoliopsida</taxon>
        <taxon>Liliopsida</taxon>
        <taxon>Zingiberales</taxon>
        <taxon>Musaceae</taxon>
        <taxon>Musa</taxon>
    </lineage>
</organism>
<sequence>MAISGDLKVFVGACTPHPNYRPLKSILPSSKVALSLSLSIFLSIYLSNLSPMEVLKVRWILLSGVVGVVPCVHFGHFLNGASDLKIAQKWLHMESLATNTANHSQVCLGIGRNNLSPMINQDADSILLNVVNMSFFDRLGLAWKLLFPTTKARRNTNARIAKQRLKMILFSDRCSINDEAKQKIVGNIIEALSKFVEIDSQDKVQLNMSTDTDLGTVYSVTVPVQRVLPEHQDSEEDYRGKISSIEYKDTGETSGTVDVTFDFFLPDEN</sequence>
<dbReference type="STRING" id="52838.A0A4S8JDJ2"/>
<protein>
    <recommendedName>
        <fullName evidence="4">Cell division topological specificity factor MinE</fullName>
    </recommendedName>
</protein>
<dbReference type="GO" id="GO:0010020">
    <property type="term" value="P:chloroplast fission"/>
    <property type="evidence" value="ECO:0007669"/>
    <property type="project" value="TreeGrafter"/>
</dbReference>
<dbReference type="Gene3D" id="3.30.1070.10">
    <property type="entry name" value="Cell division topological specificity factor MinE"/>
    <property type="match status" value="1"/>
</dbReference>
<keyword evidence="3" id="KW-1185">Reference proteome</keyword>
<evidence type="ECO:0000256" key="1">
    <source>
        <dbReference type="ARBA" id="ARBA00008168"/>
    </source>
</evidence>
<accession>A0A4S8JDJ2</accession>
<evidence type="ECO:0000313" key="3">
    <source>
        <dbReference type="Proteomes" id="UP000317650"/>
    </source>
</evidence>
<dbReference type="Pfam" id="PF03776">
    <property type="entry name" value="MinE"/>
    <property type="match status" value="1"/>
</dbReference>
<dbReference type="AlphaFoldDB" id="A0A4S8JDJ2"/>
<comment type="similarity">
    <text evidence="1">Belongs to the MinE family.</text>
</comment>
<proteinExistence type="inferred from homology"/>
<dbReference type="PANTHER" id="PTHR33404">
    <property type="entry name" value="CELL DIVISION TOPOLOGICAL SPECIFICITY FACTOR HOMOLOG, CHLOROPLASTIC"/>
    <property type="match status" value="1"/>
</dbReference>
<evidence type="ECO:0008006" key="4">
    <source>
        <dbReference type="Google" id="ProtNLM"/>
    </source>
</evidence>
<name>A0A4S8JDJ2_MUSBA</name>
<dbReference type="Proteomes" id="UP000317650">
    <property type="component" value="Chromosome 3"/>
</dbReference>
<dbReference type="PANTHER" id="PTHR33404:SF2">
    <property type="entry name" value="CELL DIVISION TOPOLOGICAL SPECIFICITY FACTOR HOMOLOG, CHLOROPLASTIC"/>
    <property type="match status" value="1"/>
</dbReference>
<evidence type="ECO:0000313" key="2">
    <source>
        <dbReference type="EMBL" id="THU58922.1"/>
    </source>
</evidence>
<reference evidence="2 3" key="1">
    <citation type="journal article" date="2019" name="Nat. Plants">
        <title>Genome sequencing of Musa balbisiana reveals subgenome evolution and function divergence in polyploid bananas.</title>
        <authorList>
            <person name="Yao X."/>
        </authorList>
    </citation>
    <scope>NUCLEOTIDE SEQUENCE [LARGE SCALE GENOMIC DNA]</scope>
    <source>
        <strain evidence="3">cv. DH-PKW</strain>
        <tissue evidence="2">Leaves</tissue>
    </source>
</reference>
<comment type="caution">
    <text evidence="2">The sequence shown here is derived from an EMBL/GenBank/DDBJ whole genome shotgun (WGS) entry which is preliminary data.</text>
</comment>
<dbReference type="InterPro" id="IPR005527">
    <property type="entry name" value="MinE"/>
</dbReference>
<dbReference type="EMBL" id="PYDT01000006">
    <property type="protein sequence ID" value="THU58922.1"/>
    <property type="molecule type" value="Genomic_DNA"/>
</dbReference>
<gene>
    <name evidence="2" type="ORF">C4D60_Mb03t19580</name>
</gene>